<dbReference type="Proteomes" id="UP001281147">
    <property type="component" value="Unassembled WGS sequence"/>
</dbReference>
<gene>
    <name evidence="1" type="ORF">LTR37_019056</name>
</gene>
<evidence type="ECO:0000313" key="1">
    <source>
        <dbReference type="EMBL" id="KAK3690654.1"/>
    </source>
</evidence>
<sequence>MENGTHSTAISEVTGPELDIPIPILHDLITSSVATHGDKTALICKHQPRDLLPAVSSRTTDAAPALSPDELHWTHSQLQYGADLLAHGLAQRGVQPKSTIAVILSGRAEFHLILRAAVKLNCPFTPMNLRSPQNAKEIRHMLSLSETKVVFVEDAFVANALEENVPDFMHDMQLKVMMGGNSTAGSFLSFNDIISDSARDPTFEAQRRALNELPRTLDDVVFIWFTSGTTSLPKAAPHTNRSLTANIRSWGESFELDDRRAWLHVFVGSSWTLAYCIPGGSVVHSNYNFDVPSIAESISTGEHTDVLLVPSMIDLLAASPLLDLDSNRGIAHVIVGGSKILRSHVQKAFKYLGCKGFSPFFGMTEGTSVCHETLHDVPDVKTPIYSGYTNPGAKIRICLPDGTSPVPRGEPGEIVQGGLQKIERYLGGQGKDSFFMDAGETWFRTGDQAVMTEDGRIDIVGRYKDMIIRGGMNIASAAVEAVIAEGTGLDAQLVGIPDDVAGEVPVAVIKTAKAGATSAMDVKKCVLDRLGRSYALERVLYLQDLGVEDWPKTTSGKVLKRDLQVMVLDLIKKERKQTRNSNGDGPISQRRRLQLGEDELQKYLLEQVQASGIPITTIDDDFHSAGMDSLLAMQLRNAIIKSVSPGMELSQNIIFEAGNVRELCVQLESMNSMDSNPDSTSDIAEKMSTMVERYSKFRRRKVHANISPEKHTILLTGATGSLGAHLLAQLVERSDVRAVYCPVRGDDPAQRLEDALHQRSLLTSSLRKKATPLRFDVDKPAFGLDGTTLETLRNDLTLIIHAAWPVNFQLSLASFEPHLRGLQSLIQLSMEVKSQHPARMLFCSSMGVALSTQGQRRITEEPIMDLRQASASGYTQSKLVSEYIVQRAAEDFGAAACNLRIGQIIGDLKLGLWNEYEAPPSMVRSALTLKKLPALDMECSWMPVDTMAASIIELAMLPRDKEQRLVYNLCNPRTFSWSGDFLPALTDAGLNFTTTSFDEWLEELKGYNASHSIQVAAAECPAVKLIDFYDTTYGKKQRGSALAFDTRAAQADSPTMRDAPDVVKIGLVATMLGAWLEKWTLTSALGKQGGKRKRPVSSLPDGGPSSRLRSR</sequence>
<evidence type="ECO:0000313" key="2">
    <source>
        <dbReference type="Proteomes" id="UP001281147"/>
    </source>
</evidence>
<name>A0ACC3MFJ3_9PEZI</name>
<proteinExistence type="predicted"/>
<organism evidence="1 2">
    <name type="scientific">Vermiconidia calcicola</name>
    <dbReference type="NCBI Taxonomy" id="1690605"/>
    <lineage>
        <taxon>Eukaryota</taxon>
        <taxon>Fungi</taxon>
        <taxon>Dikarya</taxon>
        <taxon>Ascomycota</taxon>
        <taxon>Pezizomycotina</taxon>
        <taxon>Dothideomycetes</taxon>
        <taxon>Dothideomycetidae</taxon>
        <taxon>Mycosphaerellales</taxon>
        <taxon>Extremaceae</taxon>
        <taxon>Vermiconidia</taxon>
    </lineage>
</organism>
<comment type="caution">
    <text evidence="1">The sequence shown here is derived from an EMBL/GenBank/DDBJ whole genome shotgun (WGS) entry which is preliminary data.</text>
</comment>
<dbReference type="EMBL" id="JAUTXU010000283">
    <property type="protein sequence ID" value="KAK3690654.1"/>
    <property type="molecule type" value="Genomic_DNA"/>
</dbReference>
<accession>A0ACC3MFJ3</accession>
<reference evidence="1" key="1">
    <citation type="submission" date="2023-07" db="EMBL/GenBank/DDBJ databases">
        <title>Black Yeasts Isolated from many extreme environments.</title>
        <authorList>
            <person name="Coleine C."/>
            <person name="Stajich J.E."/>
            <person name="Selbmann L."/>
        </authorList>
    </citation>
    <scope>NUCLEOTIDE SEQUENCE</scope>
    <source>
        <strain evidence="1">CCFEE 5714</strain>
    </source>
</reference>
<protein>
    <submittedName>
        <fullName evidence="1">Uncharacterized protein</fullName>
    </submittedName>
</protein>
<keyword evidence="2" id="KW-1185">Reference proteome</keyword>